<feature type="domain" description="Nephrocystin 3-like N-terminal" evidence="3">
    <location>
        <begin position="344"/>
        <end position="515"/>
    </location>
</feature>
<protein>
    <recommendedName>
        <fullName evidence="3">Nephrocystin 3-like N-terminal domain-containing protein</fullName>
    </recommendedName>
</protein>
<dbReference type="OrthoDB" id="2546325at2759"/>
<evidence type="ECO:0000256" key="2">
    <source>
        <dbReference type="SAM" id="MobiDB-lite"/>
    </source>
</evidence>
<dbReference type="Gene3D" id="3.40.50.300">
    <property type="entry name" value="P-loop containing nucleotide triphosphate hydrolases"/>
    <property type="match status" value="1"/>
</dbReference>
<accession>N4W5U6</accession>
<evidence type="ECO:0000313" key="4">
    <source>
        <dbReference type="EMBL" id="TDZ18033.1"/>
    </source>
</evidence>
<sequence length="2125" mass="241766">MLGFRRNPLSRRKRESTSSSLQSYSSDNNRSIDDVATTADSRLSVMATSSQNSLNKHSIKEESRVDYGSGSDSASMSSAEVRTTVTSSQTTTTQSSSSSSWKAARVSEVSRTVRTKIVRELEDVTTTHFETTDLEAYLGYIADERLVHMPAKGSQWDRVLKEAEFFGLQVDDFASHLKPFVSDWASIRNTALASCYLLLELGHDQAEALEPTFNAFYELGLLLFHTVRLHDMFSASDAIRNDLTHVFASLVHLVGDVALYYRQRINRIYSGSVSIDFDALFGSQISSIWSQKEHIFNHMWSYRLRNSRSSLDIATLRHHLLPTQESVKSFVYGRVADRKLRVDGTCEWIQHDLHDFLDSDHDIFTVTGNEGCGKSMLAAWVRERLERPINRTQFETISYTFSSDIPEEATPIALLKSLLSQLLETNVGDVPLFERLSHIFDNYLPGEGRDKLEASLWEALDMSLAAINHKRANLVVVIDGLDEITGGTQKAGDLHKRLHTAIKKHNSIQAVTFSRPISHLGGSGSKHLVITPEHVRDDIELFLANRLRRNAAFASENDQAKRNLVNQLADQAKGSFLFAYLSINLLSTGLGFNAFRDTISHCKSDVKAVIGELMKKVNIKEEYGESKTYNLFIFMIAAQRPLTSGEMTDLMGVNISKRTVSPGADIWAPIRSTQGLVVVHRGTLRFKHSVVRKYVHNLCGSALMSVDDAHRHLTLALMLFAKTKFQFTYEPSLEFLPEEKVRDCFHSHHIVRYMMRHWISHFRSSSLCGQNGKLTLTTEFKEVFPDTTFFALFEWSHWHTQYSLKESIEMHDLSLRIRSTCFGEKHRSYLQNLIVLGSLHKRSTDLIAASEFFYKASTVGQVVLYKFSPLVVSCTNLFLVCTEKITFSKRTTTVTYREEMIKFMIEICRGKNGKHSDAVIRWQETLAKLYLEINEEEHAMNMYKELHTILTARFGKGSKRECEFAEKLSGLTVTLQSRPDRADTINTHSDLLFEAAEELSYTDVRRIKIILSFARSYESRKQYLMAERLYVSLWRSVLEACRLKPTTELHMEKLNIAVEYVNFLKRIRRSEEACNIMVCLWAEYENYQFESELMVVRFKELAVLAKSFGIVNISMSMLSRVWGYFKSKKTIEHKEALSTATIITEVIEEITETSVETKTTTTVVETVTKEVWETTYNRCKGGKVSKGFFSSCLALVNLYLSQENWSEAEVVIRKTLEVTWKGVLTADAKVTIEGEFTSERISVARRLAHCYHKQRQFERAEEIYLRIFNACFGSLRAEDVCVLDAAVSLVEFYEEYHRHEKVIDIYGRLLQHYRKTLKKDHQLTVQMLYKLAAVYLKLGRKEAYDCYNEIVGIYTHDGCCHAAGLDAAVIVLNHYHAEKRHAELQKICNVLWSTFMHHREIKFTEDMVELVYMRYRYVLEHHAKVEFSVLYKMTIEYRETVTKVFGASAGIVIKAMIALAEVCEASEEHYQESVKIYEEVLTRTRTTTVVSETTIRTMKRRLSKLYVSVVTTGKVTTTTTVERAILVSVEIYEQYRAEFGWWHETTLAKLKEITLLYKKLGTKEAHTTIVQMLQASVMEIISTVTVSMTLHTAAASLANIYISSGMVRHGHDLLRQLRYVLLFPGFEGGEKDVSIKISRKISKVSLVFLISFEQALSVDSKVKYSFSEIMADVLLETILYEQYMSIMSTFSETGNSMEVVIEHAARLRFVWESRGRAGFVSVLDAKLFSLFTSRYSKFLGPNAGANKAVFDFYVGLLREIGEGIAAERDTIDFGLVACKAAYSTVRRLMVEDRDVSRAHETAKVAFGFANSQHFYHERRNNAWGYRLAELLAGVGVDGWKSADANLKESSLATSRAVLQHVLIALRESKIDFVSLRFEDISSLVFLLGEQKNFVELENLLTSLWRSREVQRTWSPDTVLTIGSLLVNAHVSAGHLDQAIALCDTLYYNVRQSRGGLDPAALDFASRLCQLLRRASRLRDAARVHQDVVCDLDEHLLAPRRGGGGGEKDERLRAAADAHLDGMRRCGWASRGDSVRTTKLVYGRLRGGYGKLNTPAVEQWAPLSAADEKREVNAAITWPMEWKLTGWGAERPQIQKRASSVAQAKERWGCWSHQSDVNVSPNQVVY</sequence>
<dbReference type="Proteomes" id="UP000014480">
    <property type="component" value="Unassembled WGS sequence"/>
</dbReference>
<dbReference type="PANTHER" id="PTHR10039">
    <property type="entry name" value="AMELOGENIN"/>
    <property type="match status" value="1"/>
</dbReference>
<dbReference type="InterPro" id="IPR011990">
    <property type="entry name" value="TPR-like_helical_dom_sf"/>
</dbReference>
<organism evidence="4 5">
    <name type="scientific">Colletotrichum orbiculare (strain 104-T / ATCC 96160 / CBS 514.97 / LARS 414 / MAFF 240422)</name>
    <name type="common">Cucumber anthracnose fungus</name>
    <name type="synonym">Colletotrichum lagenarium</name>
    <dbReference type="NCBI Taxonomy" id="1213857"/>
    <lineage>
        <taxon>Eukaryota</taxon>
        <taxon>Fungi</taxon>
        <taxon>Dikarya</taxon>
        <taxon>Ascomycota</taxon>
        <taxon>Pezizomycotina</taxon>
        <taxon>Sordariomycetes</taxon>
        <taxon>Hypocreomycetidae</taxon>
        <taxon>Glomerellales</taxon>
        <taxon>Glomerellaceae</taxon>
        <taxon>Colletotrichum</taxon>
        <taxon>Colletotrichum orbiculare species complex</taxon>
    </lineage>
</organism>
<proteinExistence type="predicted"/>
<dbReference type="Gene3D" id="1.25.40.10">
    <property type="entry name" value="Tetratricopeptide repeat domain"/>
    <property type="match status" value="2"/>
</dbReference>
<dbReference type="PANTHER" id="PTHR10039:SF9">
    <property type="entry name" value="NACHT DOMAIN PROTEIN (AFU_ORTHOLOGUE AFUA_2G01760)"/>
    <property type="match status" value="1"/>
</dbReference>
<dbReference type="InterPro" id="IPR027417">
    <property type="entry name" value="P-loop_NTPase"/>
</dbReference>
<evidence type="ECO:0000313" key="5">
    <source>
        <dbReference type="Proteomes" id="UP000014480"/>
    </source>
</evidence>
<keyword evidence="5" id="KW-1185">Reference proteome</keyword>
<reference evidence="5" key="2">
    <citation type="journal article" date="2019" name="Mol. Plant Microbe Interact.">
        <title>Genome sequence resources for four phytopathogenic fungi from the Colletotrichum orbiculare species complex.</title>
        <authorList>
            <person name="Gan P."/>
            <person name="Tsushima A."/>
            <person name="Narusaka M."/>
            <person name="Narusaka Y."/>
            <person name="Takano Y."/>
            <person name="Kubo Y."/>
            <person name="Shirasu K."/>
        </authorList>
    </citation>
    <scope>GENOME REANNOTATION</scope>
    <source>
        <strain evidence="5">104-T / ATCC 96160 / CBS 514.97 / LARS 414 / MAFF 240422</strain>
    </source>
</reference>
<feature type="compositionally biased region" description="Low complexity" evidence="2">
    <location>
        <begin position="68"/>
        <end position="100"/>
    </location>
</feature>
<dbReference type="SUPFAM" id="SSF52540">
    <property type="entry name" value="P-loop containing nucleoside triphosphate hydrolases"/>
    <property type="match status" value="1"/>
</dbReference>
<dbReference type="Pfam" id="PF24883">
    <property type="entry name" value="NPHP3_N"/>
    <property type="match status" value="1"/>
</dbReference>
<dbReference type="eggNOG" id="ENOG502QQDH">
    <property type="taxonomic scope" value="Eukaryota"/>
</dbReference>
<keyword evidence="1" id="KW-0677">Repeat</keyword>
<feature type="region of interest" description="Disordered" evidence="2">
    <location>
        <begin position="1"/>
        <end position="35"/>
    </location>
</feature>
<feature type="compositionally biased region" description="Polar residues" evidence="2">
    <location>
        <begin position="47"/>
        <end position="56"/>
    </location>
</feature>
<reference evidence="5" key="1">
    <citation type="journal article" date="2013" name="New Phytol.">
        <title>Comparative genomic and transcriptomic analyses reveal the hemibiotrophic stage shift of Colletotrichum fungi.</title>
        <authorList>
            <person name="Gan P."/>
            <person name="Ikeda K."/>
            <person name="Irieda H."/>
            <person name="Narusaka M."/>
            <person name="O'Connell R.J."/>
            <person name="Narusaka Y."/>
            <person name="Takano Y."/>
            <person name="Kubo Y."/>
            <person name="Shirasu K."/>
        </authorList>
    </citation>
    <scope>NUCLEOTIDE SEQUENCE [LARGE SCALE GENOMIC DNA]</scope>
    <source>
        <strain evidence="5">104-T / ATCC 96160 / CBS 514.97 / LARS 414 / MAFF 240422</strain>
    </source>
</reference>
<dbReference type="EMBL" id="AMCV02000025">
    <property type="protein sequence ID" value="TDZ18033.1"/>
    <property type="molecule type" value="Genomic_DNA"/>
</dbReference>
<dbReference type="InterPro" id="IPR056884">
    <property type="entry name" value="NPHP3-like_N"/>
</dbReference>
<dbReference type="SUPFAM" id="SSF48452">
    <property type="entry name" value="TPR-like"/>
    <property type="match status" value="1"/>
</dbReference>
<dbReference type="HOGENOM" id="CLU_000739_0_1_1"/>
<evidence type="ECO:0000256" key="1">
    <source>
        <dbReference type="ARBA" id="ARBA00022737"/>
    </source>
</evidence>
<feature type="region of interest" description="Disordered" evidence="2">
    <location>
        <begin position="47"/>
        <end position="101"/>
    </location>
</feature>
<gene>
    <name evidence="4" type="ORF">Cob_v009020</name>
</gene>
<dbReference type="STRING" id="1213857.N4W5U6"/>
<feature type="compositionally biased region" description="Low complexity" evidence="2">
    <location>
        <begin position="17"/>
        <end position="29"/>
    </location>
</feature>
<name>N4W5U6_COLOR</name>
<comment type="caution">
    <text evidence="4">The sequence shown here is derived from an EMBL/GenBank/DDBJ whole genome shotgun (WGS) entry which is preliminary data.</text>
</comment>
<evidence type="ECO:0000259" key="3">
    <source>
        <dbReference type="Pfam" id="PF24883"/>
    </source>
</evidence>